<dbReference type="SUPFAM" id="SSF52980">
    <property type="entry name" value="Restriction endonuclease-like"/>
    <property type="match status" value="1"/>
</dbReference>
<dbReference type="InterPro" id="IPR011335">
    <property type="entry name" value="Restrct_endonuc-II-like"/>
</dbReference>
<evidence type="ECO:0000259" key="1">
    <source>
        <dbReference type="Pfam" id="PF04471"/>
    </source>
</evidence>
<organism evidence="2">
    <name type="scientific">termite gut metagenome</name>
    <dbReference type="NCBI Taxonomy" id="433724"/>
    <lineage>
        <taxon>unclassified sequences</taxon>
        <taxon>metagenomes</taxon>
        <taxon>organismal metagenomes</taxon>
    </lineage>
</organism>
<dbReference type="Gene3D" id="3.40.1350.10">
    <property type="match status" value="1"/>
</dbReference>
<dbReference type="Pfam" id="PF04471">
    <property type="entry name" value="Mrr_cat"/>
    <property type="match status" value="1"/>
</dbReference>
<dbReference type="EMBL" id="SNRY01003099">
    <property type="protein sequence ID" value="KAA6322227.1"/>
    <property type="molecule type" value="Genomic_DNA"/>
</dbReference>
<name>A0A5J4QK25_9ZZZZ</name>
<dbReference type="GO" id="GO:0004519">
    <property type="term" value="F:endonuclease activity"/>
    <property type="evidence" value="ECO:0007669"/>
    <property type="project" value="InterPro"/>
</dbReference>
<dbReference type="GO" id="GO:0009307">
    <property type="term" value="P:DNA restriction-modification system"/>
    <property type="evidence" value="ECO:0007669"/>
    <property type="project" value="InterPro"/>
</dbReference>
<feature type="domain" description="Restriction endonuclease type IV Mrr" evidence="1">
    <location>
        <begin position="1"/>
        <end position="104"/>
    </location>
</feature>
<evidence type="ECO:0000313" key="2">
    <source>
        <dbReference type="EMBL" id="KAA6322227.1"/>
    </source>
</evidence>
<dbReference type="AlphaFoldDB" id="A0A5J4QK25"/>
<gene>
    <name evidence="2" type="ORF">EZS27_028208</name>
</gene>
<proteinExistence type="predicted"/>
<accession>A0A5J4QK25</accession>
<reference evidence="2" key="1">
    <citation type="submission" date="2019-03" db="EMBL/GenBank/DDBJ databases">
        <title>Single cell metagenomics reveals metabolic interactions within the superorganism composed of flagellate Streblomastix strix and complex community of Bacteroidetes bacteria on its surface.</title>
        <authorList>
            <person name="Treitli S.C."/>
            <person name="Kolisko M."/>
            <person name="Husnik F."/>
            <person name="Keeling P."/>
            <person name="Hampl V."/>
        </authorList>
    </citation>
    <scope>NUCLEOTIDE SEQUENCE</scope>
    <source>
        <strain evidence="2">STM</strain>
    </source>
</reference>
<protein>
    <recommendedName>
        <fullName evidence="1">Restriction endonuclease type IV Mrr domain-containing protein</fullName>
    </recommendedName>
</protein>
<dbReference type="InterPro" id="IPR011856">
    <property type="entry name" value="tRNA_endonuc-like_dom_sf"/>
</dbReference>
<sequence>MTWKGYEIEIHDHFKRMFPNADISHNVTVAGRYSKADRQIDILIEDYVAGNRIRIVVAGKFFSEKIDVKDVEMFIGMLNDCEANKGLLITQEGFSKAAINRAHYDPIDIELDILNFKDLHQFQGYVGLPYNGKHGVVLSAPFGWVIDGTRRPNMLASLYQRGLTLEQAAGENREWMYVNLRSKDDEIKTFDDFLKFQEAYTLHDFPDAKIEFLRTVKRDDATIKLRVLDIKSYPTKEYTGFVDFDEFVFFCVLFTPEELKKKNIRKLESILQQVLPLNVNQPIEQ</sequence>
<dbReference type="GO" id="GO:0003677">
    <property type="term" value="F:DNA binding"/>
    <property type="evidence" value="ECO:0007669"/>
    <property type="project" value="InterPro"/>
</dbReference>
<dbReference type="InterPro" id="IPR007560">
    <property type="entry name" value="Restrct_endonuc_IV_Mrr"/>
</dbReference>
<comment type="caution">
    <text evidence="2">The sequence shown here is derived from an EMBL/GenBank/DDBJ whole genome shotgun (WGS) entry which is preliminary data.</text>
</comment>